<dbReference type="STRING" id="63057.A0A2P5E6G3"/>
<evidence type="ECO:0000256" key="1">
    <source>
        <dbReference type="ARBA" id="ARBA00023054"/>
    </source>
</evidence>
<dbReference type="InterPro" id="IPR050804">
    <property type="entry name" value="MCC"/>
</dbReference>
<dbReference type="Pfam" id="PF22486">
    <property type="entry name" value="MATH_2"/>
    <property type="match status" value="1"/>
</dbReference>
<keyword evidence="5" id="KW-1185">Reference proteome</keyword>
<organism evidence="4 5">
    <name type="scientific">Trema orientale</name>
    <name type="common">Charcoal tree</name>
    <name type="synonym">Celtis orientalis</name>
    <dbReference type="NCBI Taxonomy" id="63057"/>
    <lineage>
        <taxon>Eukaryota</taxon>
        <taxon>Viridiplantae</taxon>
        <taxon>Streptophyta</taxon>
        <taxon>Embryophyta</taxon>
        <taxon>Tracheophyta</taxon>
        <taxon>Spermatophyta</taxon>
        <taxon>Magnoliopsida</taxon>
        <taxon>eudicotyledons</taxon>
        <taxon>Gunneridae</taxon>
        <taxon>Pentapetalae</taxon>
        <taxon>rosids</taxon>
        <taxon>fabids</taxon>
        <taxon>Rosales</taxon>
        <taxon>Cannabaceae</taxon>
        <taxon>Trema</taxon>
    </lineage>
</organism>
<sequence length="408" mass="46321">MAEIQDITKDTYNENAQPTNDSSFERLTWTIKSFSTCGNKKLYSEVFCAGGYKWRILIYPKGNKVDYVSMYLDVADSSTLPHDWSKRAHFSLSIISQNHEYTVKKEAEHEFNAKESDWGFTSFLPLTELEDPIRGYLVRGECTVQAEVWFDEQGNKVKRNEKAESDDCLKNTVPPQEPTVVETGKSSSSFAGFDTLFADIRNLVEGENFKLDNFSNFHSPKWRSEEIANAKVVFKECLDIDLAKVIESGRDFELKKSLSILLSTNEFPDNMVDEITNFLANFDKTSEQYEVAQQDLIEAQEKEKSIGQLKSTMKQLSSKFMPIRNLAEAVDSEIAGLESQLTEKKAMKARLTKRLEVLAGQATASKQALINAEQDMKLLMLKKEEAEKVIGDVDRSWESLKAGRSLLL</sequence>
<dbReference type="PROSITE" id="PS50144">
    <property type="entry name" value="MATH"/>
    <property type="match status" value="1"/>
</dbReference>
<dbReference type="FunFam" id="2.60.210.10:FF:000005">
    <property type="entry name" value="Ubiquitin carboxyl-terminal hydrolase 13"/>
    <property type="match status" value="1"/>
</dbReference>
<dbReference type="SMART" id="SM00061">
    <property type="entry name" value="MATH"/>
    <property type="match status" value="1"/>
</dbReference>
<feature type="domain" description="MATH" evidence="3">
    <location>
        <begin position="24"/>
        <end position="148"/>
    </location>
</feature>
<accession>A0A2P5E6G3</accession>
<dbReference type="EMBL" id="JXTC01000224">
    <property type="protein sequence ID" value="PON81123.1"/>
    <property type="molecule type" value="Genomic_DNA"/>
</dbReference>
<dbReference type="OrthoDB" id="289038at2759"/>
<evidence type="ECO:0000256" key="2">
    <source>
        <dbReference type="SAM" id="Coils"/>
    </source>
</evidence>
<reference evidence="5" key="1">
    <citation type="submission" date="2016-06" db="EMBL/GenBank/DDBJ databases">
        <title>Parallel loss of symbiosis genes in relatives of nitrogen-fixing non-legume Parasponia.</title>
        <authorList>
            <person name="Van Velzen R."/>
            <person name="Holmer R."/>
            <person name="Bu F."/>
            <person name="Rutten L."/>
            <person name="Van Zeijl A."/>
            <person name="Liu W."/>
            <person name="Santuari L."/>
            <person name="Cao Q."/>
            <person name="Sharma T."/>
            <person name="Shen D."/>
            <person name="Roswanjaya Y."/>
            <person name="Wardhani T."/>
            <person name="Kalhor M.S."/>
            <person name="Jansen J."/>
            <person name="Van den Hoogen J."/>
            <person name="Gungor B."/>
            <person name="Hartog M."/>
            <person name="Hontelez J."/>
            <person name="Verver J."/>
            <person name="Yang W.-C."/>
            <person name="Schijlen E."/>
            <person name="Repin R."/>
            <person name="Schilthuizen M."/>
            <person name="Schranz E."/>
            <person name="Heidstra R."/>
            <person name="Miyata K."/>
            <person name="Fedorova E."/>
            <person name="Kohlen W."/>
            <person name="Bisseling T."/>
            <person name="Smit S."/>
            <person name="Geurts R."/>
        </authorList>
    </citation>
    <scope>NUCLEOTIDE SEQUENCE [LARGE SCALE GENOMIC DNA]</scope>
    <source>
        <strain evidence="5">cv. RG33-2</strain>
    </source>
</reference>
<evidence type="ECO:0000313" key="5">
    <source>
        <dbReference type="Proteomes" id="UP000237000"/>
    </source>
</evidence>
<keyword evidence="1 2" id="KW-0175">Coiled coil</keyword>
<protein>
    <submittedName>
        <fullName evidence="4">E3 ubiquitin-protein ligase SIN-like</fullName>
    </submittedName>
</protein>
<dbReference type="SUPFAM" id="SSF49599">
    <property type="entry name" value="TRAF domain-like"/>
    <property type="match status" value="1"/>
</dbReference>
<dbReference type="CDD" id="cd00121">
    <property type="entry name" value="MATH"/>
    <property type="match status" value="1"/>
</dbReference>
<dbReference type="Gene3D" id="2.60.210.10">
    <property type="entry name" value="Apoptosis, Tumor Necrosis Factor Receptor Associated Protein 2, Chain A"/>
    <property type="match status" value="1"/>
</dbReference>
<gene>
    <name evidence="4" type="ORF">TorRG33x02_230820</name>
</gene>
<dbReference type="PANTHER" id="PTHR46236:SF35">
    <property type="entry name" value="MATH DOMAIN-CONTAINING PROTEIN"/>
    <property type="match status" value="1"/>
</dbReference>
<dbReference type="InterPro" id="IPR002083">
    <property type="entry name" value="MATH/TRAF_dom"/>
</dbReference>
<dbReference type="AlphaFoldDB" id="A0A2P5E6G3"/>
<comment type="caution">
    <text evidence="4">The sequence shown here is derived from an EMBL/GenBank/DDBJ whole genome shotgun (WGS) entry which is preliminary data.</text>
</comment>
<name>A0A2P5E6G3_TREOI</name>
<feature type="coiled-coil region" evidence="2">
    <location>
        <begin position="282"/>
        <end position="389"/>
    </location>
</feature>
<dbReference type="InParanoid" id="A0A2P5E6G3"/>
<dbReference type="InterPro" id="IPR008974">
    <property type="entry name" value="TRAF-like"/>
</dbReference>
<proteinExistence type="predicted"/>
<evidence type="ECO:0000313" key="4">
    <source>
        <dbReference type="EMBL" id="PON81123.1"/>
    </source>
</evidence>
<evidence type="ECO:0000259" key="3">
    <source>
        <dbReference type="PROSITE" id="PS50144"/>
    </source>
</evidence>
<dbReference type="PANTHER" id="PTHR46236">
    <property type="entry name" value="TRAF-LIKE SUPERFAMILY PROTEIN"/>
    <property type="match status" value="1"/>
</dbReference>
<dbReference type="Proteomes" id="UP000237000">
    <property type="component" value="Unassembled WGS sequence"/>
</dbReference>
<dbReference type="FunCoup" id="A0A2P5E6G3">
    <property type="interactions" value="368"/>
</dbReference>